<dbReference type="Gene3D" id="3.40.50.300">
    <property type="entry name" value="P-loop containing nucleotide triphosphate hydrolases"/>
    <property type="match status" value="1"/>
</dbReference>
<dbReference type="CDD" id="cd03230">
    <property type="entry name" value="ABC_DR_subfamily_A"/>
    <property type="match status" value="1"/>
</dbReference>
<keyword evidence="4 6" id="KW-0067">ATP-binding</keyword>
<evidence type="ECO:0000313" key="6">
    <source>
        <dbReference type="EMBL" id="MCR2803440.1"/>
    </source>
</evidence>
<evidence type="ECO:0000256" key="3">
    <source>
        <dbReference type="ARBA" id="ARBA00022741"/>
    </source>
</evidence>
<gene>
    <name evidence="6" type="ORF">NQZ67_06030</name>
</gene>
<dbReference type="SMART" id="SM00382">
    <property type="entry name" value="AAA"/>
    <property type="match status" value="1"/>
</dbReference>
<dbReference type="InterPro" id="IPR003439">
    <property type="entry name" value="ABC_transporter-like_ATP-bd"/>
</dbReference>
<keyword evidence="2" id="KW-0813">Transport</keyword>
<dbReference type="InterPro" id="IPR003593">
    <property type="entry name" value="AAA+_ATPase"/>
</dbReference>
<comment type="similarity">
    <text evidence="1">Belongs to the ABC transporter superfamily.</text>
</comment>
<comment type="caution">
    <text evidence="6">The sequence shown here is derived from an EMBL/GenBank/DDBJ whole genome shotgun (WGS) entry which is preliminary data.</text>
</comment>
<dbReference type="Proteomes" id="UP001141950">
    <property type="component" value="Unassembled WGS sequence"/>
</dbReference>
<accession>A0A9X2MNA2</accession>
<feature type="domain" description="ABC transporter" evidence="5">
    <location>
        <begin position="7"/>
        <end position="232"/>
    </location>
</feature>
<dbReference type="PANTHER" id="PTHR42711:SF5">
    <property type="entry name" value="ABC TRANSPORTER ATP-BINDING PROTEIN NATA"/>
    <property type="match status" value="1"/>
</dbReference>
<reference evidence="6" key="1">
    <citation type="submission" date="2022-08" db="EMBL/GenBank/DDBJ databases">
        <title>The genomic sequence of strain Paenibacillus sp. SCIV0701.</title>
        <authorList>
            <person name="Zhao H."/>
        </authorList>
    </citation>
    <scope>NUCLEOTIDE SEQUENCE</scope>
    <source>
        <strain evidence="6">SCIV0701</strain>
    </source>
</reference>
<dbReference type="SUPFAM" id="SSF52540">
    <property type="entry name" value="P-loop containing nucleoside triphosphate hydrolases"/>
    <property type="match status" value="1"/>
</dbReference>
<proteinExistence type="inferred from homology"/>
<dbReference type="GO" id="GO:0005524">
    <property type="term" value="F:ATP binding"/>
    <property type="evidence" value="ECO:0007669"/>
    <property type="project" value="UniProtKB-KW"/>
</dbReference>
<keyword evidence="7" id="KW-1185">Reference proteome</keyword>
<sequence length="247" mass="26753">MDMPAIIQLDTVSKLYGANNAIKQLSFQVRQGELFGIMGMNGAGKSTLLELLSCNLQPDGGVLRLLGHDAVLEADQLKGSMNKIPQGASLVERMTVREALETFQSAYSREHEIDTYLSRFGLLPYSDKLIRGLTGGLKQMTMLAIAIAHEPKLIFLDEPTTGLDAQAKRDYWAILAALRAEGKTIVIASHDMSLMQARCDRILVLRKGRMAACDSPGRLIEGLPGGGLTMEAVYMQYAVGEPGGVGV</sequence>
<evidence type="ECO:0000313" key="7">
    <source>
        <dbReference type="Proteomes" id="UP001141950"/>
    </source>
</evidence>
<organism evidence="6 7">
    <name type="scientific">Paenibacillus soyae</name>
    <dbReference type="NCBI Taxonomy" id="2969249"/>
    <lineage>
        <taxon>Bacteria</taxon>
        <taxon>Bacillati</taxon>
        <taxon>Bacillota</taxon>
        <taxon>Bacilli</taxon>
        <taxon>Bacillales</taxon>
        <taxon>Paenibacillaceae</taxon>
        <taxon>Paenibacillus</taxon>
    </lineage>
</organism>
<dbReference type="PROSITE" id="PS50893">
    <property type="entry name" value="ABC_TRANSPORTER_2"/>
    <property type="match status" value="1"/>
</dbReference>
<dbReference type="RefSeq" id="WP_257443711.1">
    <property type="nucleotide sequence ID" value="NZ_JANIPJ010000003.1"/>
</dbReference>
<evidence type="ECO:0000259" key="5">
    <source>
        <dbReference type="PROSITE" id="PS50893"/>
    </source>
</evidence>
<dbReference type="Pfam" id="PF00005">
    <property type="entry name" value="ABC_tran"/>
    <property type="match status" value="1"/>
</dbReference>
<dbReference type="InterPro" id="IPR027417">
    <property type="entry name" value="P-loop_NTPase"/>
</dbReference>
<evidence type="ECO:0000256" key="2">
    <source>
        <dbReference type="ARBA" id="ARBA00022448"/>
    </source>
</evidence>
<dbReference type="PANTHER" id="PTHR42711">
    <property type="entry name" value="ABC TRANSPORTER ATP-BINDING PROTEIN"/>
    <property type="match status" value="1"/>
</dbReference>
<dbReference type="AlphaFoldDB" id="A0A9X2MNA2"/>
<name>A0A9X2MNA2_9BACL</name>
<evidence type="ECO:0000256" key="4">
    <source>
        <dbReference type="ARBA" id="ARBA00022840"/>
    </source>
</evidence>
<protein>
    <submittedName>
        <fullName evidence="6">ABC transporter ATP-binding protein</fullName>
    </submittedName>
</protein>
<dbReference type="GO" id="GO:0016887">
    <property type="term" value="F:ATP hydrolysis activity"/>
    <property type="evidence" value="ECO:0007669"/>
    <property type="project" value="InterPro"/>
</dbReference>
<dbReference type="InterPro" id="IPR050763">
    <property type="entry name" value="ABC_transporter_ATP-binding"/>
</dbReference>
<evidence type="ECO:0000256" key="1">
    <source>
        <dbReference type="ARBA" id="ARBA00005417"/>
    </source>
</evidence>
<keyword evidence="3" id="KW-0547">Nucleotide-binding</keyword>
<dbReference type="EMBL" id="JANIPJ010000003">
    <property type="protein sequence ID" value="MCR2803440.1"/>
    <property type="molecule type" value="Genomic_DNA"/>
</dbReference>